<dbReference type="GO" id="GO:0005829">
    <property type="term" value="C:cytosol"/>
    <property type="evidence" value="ECO:0007669"/>
    <property type="project" value="TreeGrafter"/>
</dbReference>
<gene>
    <name evidence="3" type="ORF">FO440_21720</name>
</gene>
<comment type="caution">
    <text evidence="3">The sequence shown here is derived from an EMBL/GenBank/DDBJ whole genome shotgun (WGS) entry which is preliminary data.</text>
</comment>
<dbReference type="Gene3D" id="1.10.260.40">
    <property type="entry name" value="lambda repressor-like DNA-binding domains"/>
    <property type="match status" value="1"/>
</dbReference>
<dbReference type="SUPFAM" id="SSF47413">
    <property type="entry name" value="lambda repressor-like DNA-binding domains"/>
    <property type="match status" value="1"/>
</dbReference>
<dbReference type="Proteomes" id="UP000318733">
    <property type="component" value="Unassembled WGS sequence"/>
</dbReference>
<evidence type="ECO:0000313" key="4">
    <source>
        <dbReference type="Proteomes" id="UP000318733"/>
    </source>
</evidence>
<dbReference type="GO" id="GO:0003677">
    <property type="term" value="F:DNA binding"/>
    <property type="evidence" value="ECO:0007669"/>
    <property type="project" value="UniProtKB-KW"/>
</dbReference>
<dbReference type="CDD" id="cd00093">
    <property type="entry name" value="HTH_XRE"/>
    <property type="match status" value="1"/>
</dbReference>
<dbReference type="EMBL" id="VLPK01000005">
    <property type="protein sequence ID" value="TSJ37380.1"/>
    <property type="molecule type" value="Genomic_DNA"/>
</dbReference>
<keyword evidence="4" id="KW-1185">Reference proteome</keyword>
<protein>
    <submittedName>
        <fullName evidence="3">Helix-turn-helix transcriptional regulator</fullName>
    </submittedName>
</protein>
<sequence>MIKSSKGRRNEAAILILAQNVRKYRIAAGLTIMQLANKMDTDYSQIGRIERGLSNPSISTLFDLATALNIHPADLVEEEKKLD</sequence>
<feature type="domain" description="HTH cro/C1-type" evidence="2">
    <location>
        <begin position="21"/>
        <end position="75"/>
    </location>
</feature>
<dbReference type="GO" id="GO:0003700">
    <property type="term" value="F:DNA-binding transcription factor activity"/>
    <property type="evidence" value="ECO:0007669"/>
    <property type="project" value="TreeGrafter"/>
</dbReference>
<dbReference type="Pfam" id="PF01381">
    <property type="entry name" value="HTH_3"/>
    <property type="match status" value="1"/>
</dbReference>
<dbReference type="InterPro" id="IPR001387">
    <property type="entry name" value="Cro/C1-type_HTH"/>
</dbReference>
<dbReference type="RefSeq" id="WP_144250414.1">
    <property type="nucleotide sequence ID" value="NZ_VLPK01000005.1"/>
</dbReference>
<dbReference type="PANTHER" id="PTHR46797:SF1">
    <property type="entry name" value="METHYLPHOSPHONATE SYNTHASE"/>
    <property type="match status" value="1"/>
</dbReference>
<accession>A0A556MBV1</accession>
<dbReference type="PROSITE" id="PS50943">
    <property type="entry name" value="HTH_CROC1"/>
    <property type="match status" value="1"/>
</dbReference>
<organism evidence="3 4">
    <name type="scientific">Mucilaginibacter corticis</name>
    <dbReference type="NCBI Taxonomy" id="2597670"/>
    <lineage>
        <taxon>Bacteria</taxon>
        <taxon>Pseudomonadati</taxon>
        <taxon>Bacteroidota</taxon>
        <taxon>Sphingobacteriia</taxon>
        <taxon>Sphingobacteriales</taxon>
        <taxon>Sphingobacteriaceae</taxon>
        <taxon>Mucilaginibacter</taxon>
    </lineage>
</organism>
<dbReference type="InterPro" id="IPR050807">
    <property type="entry name" value="TransReg_Diox_bact_type"/>
</dbReference>
<dbReference type="InterPro" id="IPR010982">
    <property type="entry name" value="Lambda_DNA-bd_dom_sf"/>
</dbReference>
<dbReference type="OrthoDB" id="680346at2"/>
<dbReference type="AlphaFoldDB" id="A0A556MBV1"/>
<evidence type="ECO:0000259" key="2">
    <source>
        <dbReference type="PROSITE" id="PS50943"/>
    </source>
</evidence>
<proteinExistence type="predicted"/>
<evidence type="ECO:0000256" key="1">
    <source>
        <dbReference type="ARBA" id="ARBA00023125"/>
    </source>
</evidence>
<dbReference type="PANTHER" id="PTHR46797">
    <property type="entry name" value="HTH-TYPE TRANSCRIPTIONAL REGULATOR"/>
    <property type="match status" value="1"/>
</dbReference>
<reference evidence="3 4" key="1">
    <citation type="submission" date="2019-07" db="EMBL/GenBank/DDBJ databases">
        <authorList>
            <person name="Huq M.A."/>
        </authorList>
    </citation>
    <scope>NUCLEOTIDE SEQUENCE [LARGE SCALE GENOMIC DNA]</scope>
    <source>
        <strain evidence="3 4">MAH-19</strain>
    </source>
</reference>
<name>A0A556MBV1_9SPHI</name>
<keyword evidence="1" id="KW-0238">DNA-binding</keyword>
<dbReference type="SMART" id="SM00530">
    <property type="entry name" value="HTH_XRE"/>
    <property type="match status" value="1"/>
</dbReference>
<evidence type="ECO:0000313" key="3">
    <source>
        <dbReference type="EMBL" id="TSJ37380.1"/>
    </source>
</evidence>